<sequence length="87" mass="8795">MDALNTGKLGLNNGGCFADVTADGGPSGLTFPARTTVTETGVVFPDGTPLNIGEEFAFGGGYSGDLVLGECGRPGEALLVQSWGFQP</sequence>
<dbReference type="EMBL" id="CP165735">
    <property type="protein sequence ID" value="XDV71424.1"/>
    <property type="molecule type" value="Genomic_DNA"/>
</dbReference>
<reference evidence="1" key="1">
    <citation type="submission" date="2024-07" db="EMBL/GenBank/DDBJ databases">
        <authorList>
            <person name="Li J."/>
            <person name="Wei H."/>
            <person name="Ma J."/>
        </authorList>
    </citation>
    <scope>NUCLEOTIDE SEQUENCE</scope>
    <source>
        <strain evidence="1">AMU7</strain>
    </source>
</reference>
<name>A0AB39YQ12_9MICC</name>
<evidence type="ECO:0000313" key="1">
    <source>
        <dbReference type="EMBL" id="XDV71424.1"/>
    </source>
</evidence>
<proteinExistence type="predicted"/>
<organism evidence="1">
    <name type="scientific">Paenarthrobacter sp. AMU7</name>
    <dbReference type="NCBI Taxonomy" id="3162492"/>
    <lineage>
        <taxon>Bacteria</taxon>
        <taxon>Bacillati</taxon>
        <taxon>Actinomycetota</taxon>
        <taxon>Actinomycetes</taxon>
        <taxon>Micrococcales</taxon>
        <taxon>Micrococcaceae</taxon>
        <taxon>Paenarthrobacter</taxon>
    </lineage>
</organism>
<dbReference type="RefSeq" id="WP_369745510.1">
    <property type="nucleotide sequence ID" value="NZ_CP165735.1"/>
</dbReference>
<accession>A0AB39YQ12</accession>
<dbReference type="AlphaFoldDB" id="A0AB39YQ12"/>
<gene>
    <name evidence="1" type="ORF">ABQM86_21095</name>
</gene>
<protein>
    <submittedName>
        <fullName evidence="1">Uncharacterized protein</fullName>
    </submittedName>
</protein>